<dbReference type="GO" id="GO:0004315">
    <property type="term" value="F:3-oxoacyl-[acyl-carrier-protein] synthase activity"/>
    <property type="evidence" value="ECO:0007669"/>
    <property type="project" value="InterPro"/>
</dbReference>
<dbReference type="InterPro" id="IPR013751">
    <property type="entry name" value="ACP_syn_III_N"/>
</dbReference>
<dbReference type="InterPro" id="IPR013747">
    <property type="entry name" value="ACP_syn_III_C"/>
</dbReference>
<protein>
    <submittedName>
        <fullName evidence="5">Ketoacyl-ACP synthase III</fullName>
    </submittedName>
</protein>
<dbReference type="GO" id="GO:0044550">
    <property type="term" value="P:secondary metabolite biosynthetic process"/>
    <property type="evidence" value="ECO:0007669"/>
    <property type="project" value="TreeGrafter"/>
</dbReference>
<evidence type="ECO:0000256" key="1">
    <source>
        <dbReference type="ARBA" id="ARBA00022679"/>
    </source>
</evidence>
<dbReference type="PANTHER" id="PTHR34069">
    <property type="entry name" value="3-OXOACYL-[ACYL-CARRIER-PROTEIN] SYNTHASE 3"/>
    <property type="match status" value="1"/>
</dbReference>
<dbReference type="Gene3D" id="3.40.47.10">
    <property type="match status" value="2"/>
</dbReference>
<evidence type="ECO:0000259" key="3">
    <source>
        <dbReference type="Pfam" id="PF08541"/>
    </source>
</evidence>
<evidence type="ECO:0000259" key="4">
    <source>
        <dbReference type="Pfam" id="PF08545"/>
    </source>
</evidence>
<keyword evidence="6" id="KW-1185">Reference proteome</keyword>
<evidence type="ECO:0000313" key="6">
    <source>
        <dbReference type="Proteomes" id="UP000322791"/>
    </source>
</evidence>
<dbReference type="SUPFAM" id="SSF53901">
    <property type="entry name" value="Thiolase-like"/>
    <property type="match status" value="1"/>
</dbReference>
<dbReference type="AlphaFoldDB" id="A0A5D6V3I4"/>
<dbReference type="EMBL" id="VTHL01000009">
    <property type="protein sequence ID" value="TYZ09665.1"/>
    <property type="molecule type" value="Genomic_DNA"/>
</dbReference>
<dbReference type="CDD" id="cd00830">
    <property type="entry name" value="KAS_III"/>
    <property type="match status" value="1"/>
</dbReference>
<dbReference type="InterPro" id="IPR016039">
    <property type="entry name" value="Thiolase-like"/>
</dbReference>
<keyword evidence="1" id="KW-0808">Transferase</keyword>
<dbReference type="RefSeq" id="WP_149070962.1">
    <property type="nucleotide sequence ID" value="NZ_VTHL01000009.1"/>
</dbReference>
<organism evidence="5 6">
    <name type="scientific">Hymenobacter lutimineralis</name>
    <dbReference type="NCBI Taxonomy" id="2606448"/>
    <lineage>
        <taxon>Bacteria</taxon>
        <taxon>Pseudomonadati</taxon>
        <taxon>Bacteroidota</taxon>
        <taxon>Cytophagia</taxon>
        <taxon>Cytophagales</taxon>
        <taxon>Hymenobacteraceae</taxon>
        <taxon>Hymenobacter</taxon>
    </lineage>
</organism>
<evidence type="ECO:0000313" key="5">
    <source>
        <dbReference type="EMBL" id="TYZ09665.1"/>
    </source>
</evidence>
<sequence>MSTKLYSVITATGSYLPTRIVSNAHFVATEFFDASGSRLNKPGPEITEKFEQITEIRERRYVTADQTASDIGFLAAQATLANSGIDGETLDYIIVAHNFGDVAEGNKRTDMVPTLAARIKAKLGIKNPYTVAYDLPFGCPGWLQGVIQADYYLRSGDARRIMVIGTETLSRVCDPHDRDSMLYADGAGAIILEARESAEPVGILAHGTRSDTDQFAHLLRMGSSCNPDYPAADLFLKMDGRKLYEYALKTVPQAIKACLEKAGVPLTEVSKVLIHQANGKMDDAILKRLYSLYNLSEIPAGVMPMTISWLGNSSVATLPTLMDLLLRGELPEQTITPGSLIVFASVGAGMNINAVVYRVEQ</sequence>
<feature type="domain" description="Beta-ketoacyl-[acyl-carrier-protein] synthase III C-terminal" evidence="3">
    <location>
        <begin position="259"/>
        <end position="358"/>
    </location>
</feature>
<comment type="caution">
    <text evidence="5">The sequence shown here is derived from an EMBL/GenBank/DDBJ whole genome shotgun (WGS) entry which is preliminary data.</text>
</comment>
<gene>
    <name evidence="5" type="ORF">FY528_10525</name>
</gene>
<feature type="domain" description="Beta-ketoacyl-[acyl-carrier-protein] synthase III N-terminal" evidence="4">
    <location>
        <begin position="133"/>
        <end position="199"/>
    </location>
</feature>
<dbReference type="Pfam" id="PF08545">
    <property type="entry name" value="ACP_syn_III"/>
    <property type="match status" value="1"/>
</dbReference>
<name>A0A5D6V3I4_9BACT</name>
<accession>A0A5D6V3I4</accession>
<dbReference type="PANTHER" id="PTHR34069:SF2">
    <property type="entry name" value="BETA-KETOACYL-[ACYL-CARRIER-PROTEIN] SYNTHASE III"/>
    <property type="match status" value="1"/>
</dbReference>
<reference evidence="5 6" key="1">
    <citation type="submission" date="2019-08" db="EMBL/GenBank/DDBJ databases">
        <authorList>
            <person name="Seo M.-J."/>
        </authorList>
    </citation>
    <scope>NUCLEOTIDE SEQUENCE [LARGE SCALE GENOMIC DNA]</scope>
    <source>
        <strain evidence="5 6">KIGAM108</strain>
    </source>
</reference>
<dbReference type="GO" id="GO:0006633">
    <property type="term" value="P:fatty acid biosynthetic process"/>
    <property type="evidence" value="ECO:0007669"/>
    <property type="project" value="InterPro"/>
</dbReference>
<proteinExistence type="predicted"/>
<evidence type="ECO:0000256" key="2">
    <source>
        <dbReference type="ARBA" id="ARBA00023315"/>
    </source>
</evidence>
<dbReference type="Pfam" id="PF08541">
    <property type="entry name" value="ACP_syn_III_C"/>
    <property type="match status" value="1"/>
</dbReference>
<keyword evidence="2" id="KW-0012">Acyltransferase</keyword>
<dbReference type="Proteomes" id="UP000322791">
    <property type="component" value="Unassembled WGS sequence"/>
</dbReference>